<keyword evidence="2" id="KW-1185">Reference proteome</keyword>
<sequence length="104" mass="11742">MNEAVLILHLTDIQENGLSTLFYDHKEAFTSDKEPLGETIGHAVDIIWGIERPYPPLLQRPAYPASLKSREALELQIKELLDLGVIQKVGYNEELEINTPFIVA</sequence>
<name>A0A9Q3EP46_9BASI</name>
<reference evidence="1" key="1">
    <citation type="submission" date="2021-03" db="EMBL/GenBank/DDBJ databases">
        <title>Draft genome sequence of rust myrtle Austropuccinia psidii MF-1, a brazilian biotype.</title>
        <authorList>
            <person name="Quecine M.C."/>
            <person name="Pachon D.M.R."/>
            <person name="Bonatelli M.L."/>
            <person name="Correr F.H."/>
            <person name="Franceschini L.M."/>
            <person name="Leite T.F."/>
            <person name="Margarido G.R.A."/>
            <person name="Almeida C.A."/>
            <person name="Ferrarezi J.A."/>
            <person name="Labate C.A."/>
        </authorList>
    </citation>
    <scope>NUCLEOTIDE SEQUENCE</scope>
    <source>
        <strain evidence="1">MF-1</strain>
    </source>
</reference>
<protein>
    <submittedName>
        <fullName evidence="1">Uncharacterized protein</fullName>
    </submittedName>
</protein>
<dbReference type="AlphaFoldDB" id="A0A9Q3EP46"/>
<evidence type="ECO:0000313" key="1">
    <source>
        <dbReference type="EMBL" id="MBW0522620.1"/>
    </source>
</evidence>
<gene>
    <name evidence="1" type="ORF">O181_062335</name>
</gene>
<comment type="caution">
    <text evidence="1">The sequence shown here is derived from an EMBL/GenBank/DDBJ whole genome shotgun (WGS) entry which is preliminary data.</text>
</comment>
<proteinExistence type="predicted"/>
<accession>A0A9Q3EP46</accession>
<dbReference type="EMBL" id="AVOT02029691">
    <property type="protein sequence ID" value="MBW0522620.1"/>
    <property type="molecule type" value="Genomic_DNA"/>
</dbReference>
<evidence type="ECO:0000313" key="2">
    <source>
        <dbReference type="Proteomes" id="UP000765509"/>
    </source>
</evidence>
<dbReference type="Proteomes" id="UP000765509">
    <property type="component" value="Unassembled WGS sequence"/>
</dbReference>
<dbReference type="OrthoDB" id="6060525at2759"/>
<organism evidence="1 2">
    <name type="scientific">Austropuccinia psidii MF-1</name>
    <dbReference type="NCBI Taxonomy" id="1389203"/>
    <lineage>
        <taxon>Eukaryota</taxon>
        <taxon>Fungi</taxon>
        <taxon>Dikarya</taxon>
        <taxon>Basidiomycota</taxon>
        <taxon>Pucciniomycotina</taxon>
        <taxon>Pucciniomycetes</taxon>
        <taxon>Pucciniales</taxon>
        <taxon>Sphaerophragmiaceae</taxon>
        <taxon>Austropuccinia</taxon>
    </lineage>
</organism>